<evidence type="ECO:0000313" key="3">
    <source>
        <dbReference type="Proteomes" id="UP001595387"/>
    </source>
</evidence>
<keyword evidence="1" id="KW-1133">Transmembrane helix</keyword>
<feature type="transmembrane region" description="Helical" evidence="1">
    <location>
        <begin position="14"/>
        <end position="40"/>
    </location>
</feature>
<keyword evidence="1" id="KW-0472">Membrane</keyword>
<reference evidence="3" key="1">
    <citation type="journal article" date="2019" name="Int. J. Syst. Evol. Microbiol.">
        <title>The Global Catalogue of Microorganisms (GCM) 10K type strain sequencing project: providing services to taxonomists for standard genome sequencing and annotation.</title>
        <authorList>
            <consortium name="The Broad Institute Genomics Platform"/>
            <consortium name="The Broad Institute Genome Sequencing Center for Infectious Disease"/>
            <person name="Wu L."/>
            <person name="Ma J."/>
        </authorList>
    </citation>
    <scope>NUCLEOTIDE SEQUENCE [LARGE SCALE GENOMIC DNA]</scope>
    <source>
        <strain evidence="3">KCTC 13193</strain>
    </source>
</reference>
<organism evidence="2 3">
    <name type="scientific">Virgibacillus sediminis</name>
    <dbReference type="NCBI Taxonomy" id="202260"/>
    <lineage>
        <taxon>Bacteria</taxon>
        <taxon>Bacillati</taxon>
        <taxon>Bacillota</taxon>
        <taxon>Bacilli</taxon>
        <taxon>Bacillales</taxon>
        <taxon>Bacillaceae</taxon>
        <taxon>Virgibacillus</taxon>
    </lineage>
</organism>
<dbReference type="EMBL" id="JBHRRZ010000002">
    <property type="protein sequence ID" value="MFC2946969.1"/>
    <property type="molecule type" value="Genomic_DNA"/>
</dbReference>
<protein>
    <submittedName>
        <fullName evidence="2">Uncharacterized protein</fullName>
    </submittedName>
</protein>
<keyword evidence="1" id="KW-0812">Transmembrane</keyword>
<evidence type="ECO:0000313" key="2">
    <source>
        <dbReference type="EMBL" id="MFC2946969.1"/>
    </source>
</evidence>
<evidence type="ECO:0000256" key="1">
    <source>
        <dbReference type="SAM" id="Phobius"/>
    </source>
</evidence>
<proteinExistence type="predicted"/>
<name>A0ABV7A263_9BACI</name>
<dbReference type="Proteomes" id="UP001595387">
    <property type="component" value="Unassembled WGS sequence"/>
</dbReference>
<sequence length="157" mass="17961">MCYEGRISAWSGTLLVIAGMISINLSIYALLAFIPVYLVCCSLKWQIRMEDEAFHVRVLLFGQRVYRKIYRPDEVVAVKFLRIGWAKKAARIKLKQGLPIRIENFRPSGIFRELADYAARHGIAVHKTRDYSVLERMDRTRKRTGTADGGTSPVDGR</sequence>
<keyword evidence="3" id="KW-1185">Reference proteome</keyword>
<gene>
    <name evidence="2" type="ORF">ACFODW_01130</name>
</gene>
<comment type="caution">
    <text evidence="2">The sequence shown here is derived from an EMBL/GenBank/DDBJ whole genome shotgun (WGS) entry which is preliminary data.</text>
</comment>
<dbReference type="RefSeq" id="WP_390301659.1">
    <property type="nucleotide sequence ID" value="NZ_JBHRRZ010000002.1"/>
</dbReference>
<accession>A0ABV7A263</accession>